<keyword evidence="2" id="KW-0413">Isomerase</keyword>
<gene>
    <name evidence="5" type="ORF">ACEZDB_08900</name>
</gene>
<dbReference type="Pfam" id="PF19305">
    <property type="entry name" value="MmgE_PrpD_C"/>
    <property type="match status" value="1"/>
</dbReference>
<dbReference type="InterPro" id="IPR045336">
    <property type="entry name" value="MmgE_PrpD_N"/>
</dbReference>
<evidence type="ECO:0000256" key="2">
    <source>
        <dbReference type="ARBA" id="ARBA00023235"/>
    </source>
</evidence>
<evidence type="ECO:0000313" key="6">
    <source>
        <dbReference type="Proteomes" id="UP001592530"/>
    </source>
</evidence>
<evidence type="ECO:0000256" key="1">
    <source>
        <dbReference type="ARBA" id="ARBA00007673"/>
    </source>
</evidence>
<dbReference type="InterPro" id="IPR042188">
    <property type="entry name" value="MmgE/PrpD_sf_2"/>
</dbReference>
<reference evidence="5 6" key="1">
    <citation type="submission" date="2024-09" db="EMBL/GenBank/DDBJ databases">
        <authorList>
            <person name="Lee S.D."/>
        </authorList>
    </citation>
    <scope>NUCLEOTIDE SEQUENCE [LARGE SCALE GENOMIC DNA]</scope>
    <source>
        <strain evidence="5 6">N1-3</strain>
    </source>
</reference>
<proteinExistence type="inferred from homology"/>
<dbReference type="InterPro" id="IPR045337">
    <property type="entry name" value="MmgE_PrpD_C"/>
</dbReference>
<feature type="domain" description="MmgE/PrpD C-terminal" evidence="4">
    <location>
        <begin position="273"/>
        <end position="426"/>
    </location>
</feature>
<dbReference type="InterPro" id="IPR036148">
    <property type="entry name" value="MmgE/PrpD_sf"/>
</dbReference>
<protein>
    <submittedName>
        <fullName evidence="5">PrpF domain-containing protein</fullName>
    </submittedName>
</protein>
<feature type="domain" description="MmgE/PrpD N-terminal" evidence="3">
    <location>
        <begin position="13"/>
        <end position="245"/>
    </location>
</feature>
<dbReference type="Gene3D" id="3.10.310.10">
    <property type="entry name" value="Diaminopimelate Epimerase, Chain A, domain 1"/>
    <property type="match status" value="2"/>
</dbReference>
<dbReference type="SUPFAM" id="SSF103378">
    <property type="entry name" value="2-methylcitrate dehydratase PrpD"/>
    <property type="match status" value="1"/>
</dbReference>
<dbReference type="InterPro" id="IPR042183">
    <property type="entry name" value="MmgE/PrpD_sf_1"/>
</dbReference>
<dbReference type="Gene3D" id="3.30.1330.120">
    <property type="entry name" value="2-methylcitrate dehydratase PrpD"/>
    <property type="match status" value="1"/>
</dbReference>
<evidence type="ECO:0000259" key="3">
    <source>
        <dbReference type="Pfam" id="PF03972"/>
    </source>
</evidence>
<accession>A0ABV6WXK8</accession>
<dbReference type="Gene3D" id="1.10.4100.10">
    <property type="entry name" value="2-methylcitrate dehydratase PrpD"/>
    <property type="match status" value="1"/>
</dbReference>
<evidence type="ECO:0000313" key="5">
    <source>
        <dbReference type="EMBL" id="MFC1430774.1"/>
    </source>
</evidence>
<dbReference type="Pfam" id="PF03972">
    <property type="entry name" value="MmgE_PrpD_N"/>
    <property type="match status" value="1"/>
</dbReference>
<dbReference type="Proteomes" id="UP001592530">
    <property type="component" value="Unassembled WGS sequence"/>
</dbReference>
<comment type="caution">
    <text evidence="5">The sequence shown here is derived from an EMBL/GenBank/DDBJ whole genome shotgun (WGS) entry which is preliminary data.</text>
</comment>
<dbReference type="PANTHER" id="PTHR43709">
    <property type="entry name" value="ACONITATE ISOMERASE-RELATED"/>
    <property type="match status" value="1"/>
</dbReference>
<dbReference type="PANTHER" id="PTHR43709:SF2">
    <property type="entry name" value="DUF453 DOMAIN PROTEIN (AFU_ORTHOLOGUE AFUA_6G00360)"/>
    <property type="match status" value="1"/>
</dbReference>
<dbReference type="SUPFAM" id="SSF54506">
    <property type="entry name" value="Diaminopimelate epimerase-like"/>
    <property type="match status" value="2"/>
</dbReference>
<dbReference type="EMBL" id="JBHEZY010000002">
    <property type="protein sequence ID" value="MFC1430774.1"/>
    <property type="molecule type" value="Genomic_DNA"/>
</dbReference>
<evidence type="ECO:0000259" key="4">
    <source>
        <dbReference type="Pfam" id="PF19305"/>
    </source>
</evidence>
<sequence length="834" mass="86182">MDTAPATGLTLALAERSAALSYGDLPDDVVQLARQCLLDWFGVTLGGSAEDGPLILLDLLPSADPGDPRSATVVGHGRRLPTLQAALVNGTSSHRLDFDDVNAAFLGHVSVAVAGAVLALAEQRDATGPELVTAFVTGYETACRVALAIGPQPYLRGFHSTGTVGTFGAAAACARLLGLDAERTAVAFGLAASQAAGLKSNLGTMTKSFHAGKACENGLLAALMAERGFSAGTDAIEHSQGFAATAGGVCDREAALGDPPSGWHLRDNLFKYHASCFMTHSMIDGIRGLCASDRIDVRQVSQVTVHVGELELGACAVPEPATGLEVKFSLVHLAAMALLGRGTAVIDDADAADPEVVALRSRVVLAEDGVSGGPTRVDIALHDGTVLHAAHDVSTPESDLAAQQARLRGKFRGLAVPVLGAARADALLEVLCAPGPPAGARQLLALARRPDGGQATVRSVLMRAGTSKGLFFHQADLPAPGPVRDALLKRLMGSPDVLQIDGLGGSRPITSKVAIVAPSDRADADVDYTFAQVDIEGDGIGYGGNCGNISSGVGPFAVDEGLVPAVEGRTRVRIHNTNTGKLIVAEVPVRNGRAEVDGDYTVPGVPGTGAEIVMDWASTIGAKTGRLLPTGSPVDSVTLRDGRVVEVTLCDAGNPVVWVRAADLGRTGSESAEEIDQDSALLDTLREIRGRVTALLLPGADWRRVDDPASPGLPLIGLVAPPADYRTLGGGSAAESEMDLRVRLVFMNRLHESIAGTASISLAAASRVKGSVVASVALNRSADTLLIGHPSGVTPTRVRADTTDEAPYVRFDLLGFSRTARRLMDGTAYYPSAG</sequence>
<name>A0ABV6WXK8_9ACTN</name>
<dbReference type="RefSeq" id="WP_380550626.1">
    <property type="nucleotide sequence ID" value="NZ_JBHEZY010000002.1"/>
</dbReference>
<comment type="similarity">
    <text evidence="1">Belongs to the PrpF family.</text>
</comment>
<organism evidence="5 6">
    <name type="scientific">Streptacidiphilus alkalitolerans</name>
    <dbReference type="NCBI Taxonomy" id="3342712"/>
    <lineage>
        <taxon>Bacteria</taxon>
        <taxon>Bacillati</taxon>
        <taxon>Actinomycetota</taxon>
        <taxon>Actinomycetes</taxon>
        <taxon>Kitasatosporales</taxon>
        <taxon>Streptomycetaceae</taxon>
        <taxon>Streptacidiphilus</taxon>
    </lineage>
</organism>
<dbReference type="Pfam" id="PF04303">
    <property type="entry name" value="PrpF"/>
    <property type="match status" value="1"/>
</dbReference>
<dbReference type="InterPro" id="IPR007400">
    <property type="entry name" value="PrpF-like"/>
</dbReference>